<dbReference type="InParanoid" id="A0A6P6EFH8"/>
<keyword evidence="3" id="KW-1185">Reference proteome</keyword>
<organism evidence="3 4">
    <name type="scientific">Octodon degus</name>
    <name type="common">Degu</name>
    <name type="synonym">Sciurus degus</name>
    <dbReference type="NCBI Taxonomy" id="10160"/>
    <lineage>
        <taxon>Eukaryota</taxon>
        <taxon>Metazoa</taxon>
        <taxon>Chordata</taxon>
        <taxon>Craniata</taxon>
        <taxon>Vertebrata</taxon>
        <taxon>Euteleostomi</taxon>
        <taxon>Mammalia</taxon>
        <taxon>Eutheria</taxon>
        <taxon>Euarchontoglires</taxon>
        <taxon>Glires</taxon>
        <taxon>Rodentia</taxon>
        <taxon>Hystricomorpha</taxon>
        <taxon>Octodontidae</taxon>
        <taxon>Octodon</taxon>
    </lineage>
</organism>
<dbReference type="PANTHER" id="PTHR38580">
    <property type="entry name" value="COILED-COIL DOMAIN-CONTAINING PROTEIN 192"/>
    <property type="match status" value="1"/>
</dbReference>
<dbReference type="RefSeq" id="XP_023571069.1">
    <property type="nucleotide sequence ID" value="XM_023715301.1"/>
</dbReference>
<feature type="coiled-coil region" evidence="1">
    <location>
        <begin position="84"/>
        <end position="122"/>
    </location>
</feature>
<dbReference type="OrthoDB" id="6111632at2759"/>
<name>A0A6P6EFH8_OCTDE</name>
<feature type="compositionally biased region" description="Polar residues" evidence="2">
    <location>
        <begin position="1"/>
        <end position="11"/>
    </location>
</feature>
<gene>
    <name evidence="4" type="primary">Ccdc192</name>
</gene>
<reference evidence="4" key="1">
    <citation type="submission" date="2025-08" db="UniProtKB">
        <authorList>
            <consortium name="RefSeq"/>
        </authorList>
    </citation>
    <scope>IDENTIFICATION</scope>
</reference>
<feature type="coiled-coil region" evidence="1">
    <location>
        <begin position="177"/>
        <end position="211"/>
    </location>
</feature>
<dbReference type="GeneID" id="101577555"/>
<evidence type="ECO:0000313" key="4">
    <source>
        <dbReference type="RefSeq" id="XP_023571069.1"/>
    </source>
</evidence>
<keyword evidence="1" id="KW-0175">Coiled coil</keyword>
<dbReference type="Proteomes" id="UP000515203">
    <property type="component" value="Unplaced"/>
</dbReference>
<evidence type="ECO:0000313" key="3">
    <source>
        <dbReference type="Proteomes" id="UP000515203"/>
    </source>
</evidence>
<evidence type="ECO:0000256" key="1">
    <source>
        <dbReference type="SAM" id="Coils"/>
    </source>
</evidence>
<sequence>MGECYSANSVVPHSENSESYSTESENSAAEVEQNNEVLLSASERTKSKLLDQVYWLEEKLEAVDLKETSKVPYEEIVLMKDQHIEKLQAEVKASQKQLKVHKLQHQKRVKKLQIDLATTKQEAAIAVLELNEKIKTLCEGAPTPRASGFLEECYEGLLPVEEENRKISLIMELSTQLSLQSEKIIQLEAALEEKERKIQQLEAERGCLLSQEVEDTPQCLKGAPLFSTRIIPVVSHENL</sequence>
<dbReference type="AlphaFoldDB" id="A0A6P6EFH8"/>
<evidence type="ECO:0000256" key="2">
    <source>
        <dbReference type="SAM" id="MobiDB-lite"/>
    </source>
</evidence>
<dbReference type="InterPro" id="IPR038817">
    <property type="entry name" value="CCDC192"/>
</dbReference>
<feature type="region of interest" description="Disordered" evidence="2">
    <location>
        <begin position="1"/>
        <end position="31"/>
    </location>
</feature>
<dbReference type="CTD" id="728586"/>
<protein>
    <submittedName>
        <fullName evidence="4">Coiled-coil domain-containing protein 192</fullName>
    </submittedName>
</protein>
<feature type="compositionally biased region" description="Low complexity" evidence="2">
    <location>
        <begin position="17"/>
        <end position="30"/>
    </location>
</feature>
<accession>A0A6P6EFH8</accession>
<proteinExistence type="predicted"/>
<dbReference type="PANTHER" id="PTHR38580:SF1">
    <property type="entry name" value="COILED-COIL DOMAIN-CONTAINING PROTEIN 192"/>
    <property type="match status" value="1"/>
</dbReference>